<dbReference type="GO" id="GO:0016874">
    <property type="term" value="F:ligase activity"/>
    <property type="evidence" value="ECO:0007669"/>
    <property type="project" value="UniProtKB-KW"/>
</dbReference>
<gene>
    <name evidence="2" type="ordered locus">Metbo_1784</name>
</gene>
<evidence type="ECO:0000313" key="2">
    <source>
        <dbReference type="EMBL" id="ADZ10006.1"/>
    </source>
</evidence>
<dbReference type="eggNOG" id="arCOG03946">
    <property type="taxonomic scope" value="Archaea"/>
</dbReference>
<dbReference type="STRING" id="877455.Metbo_1784"/>
<keyword evidence="2" id="KW-0436">Ligase</keyword>
<sequence precursor="true">MSKYDSLFHLGVVKIKQKLALTILLLIGLSMTLNLGTSFAANSSSTSNVQIKNTTNTTVKTTATSTKTVSTAKTVGTTSTKTVRVLIYNGNGAITSCVTGIKTALTSVNNNNLVPGYKFTYATSTTISSSILSNYDLLVMPGGSSGRTYINSLSSSAKSAIKNFVYTGHGFLGICAGAYAGSNYVDSMYSGLGVAPHVRSKSVIHEGTLPVTMTSSGSSLLGFSGTLNLAHYNGPAMYASGGTITTFATYADSSTGYKGYGAIVGDTYGSGRTVLSGPHPELAPQNPTLLAKMMIWASNVGSSTSTSFTMSQINTAAKSVKTYIETNKKMPSYVTISGTQVTMAQFLKLLTSDLINVNSGSSSAITLTSTTAPGSTVNTLKAGNIQKSEYLKIANSINSFINTNNRAPSYASSTLGKIGFGSMVYMFSKIMVYYASNGRLPSYVSMTSSSYL</sequence>
<dbReference type="EMBL" id="CP002551">
    <property type="protein sequence ID" value="ADZ10006.1"/>
    <property type="molecule type" value="Genomic_DNA"/>
</dbReference>
<dbReference type="InterPro" id="IPR018975">
    <property type="entry name" value="Pseudomurein-binding_repeat"/>
</dbReference>
<feature type="domain" description="Biotin-protein ligase N-terminal" evidence="1">
    <location>
        <begin position="84"/>
        <end position="186"/>
    </location>
</feature>
<name>F0TA56_METLA</name>
<dbReference type="SUPFAM" id="SSF52317">
    <property type="entry name" value="Class I glutamine amidotransferase-like"/>
    <property type="match status" value="1"/>
</dbReference>
<reference evidence="3" key="1">
    <citation type="submission" date="2011-02" db="EMBL/GenBank/DDBJ databases">
        <title>Complete sequence of Methanobacterium sp. AL-21.</title>
        <authorList>
            <consortium name="US DOE Joint Genome Institute"/>
            <person name="Lucas S."/>
            <person name="Copeland A."/>
            <person name="Lapidus A."/>
            <person name="Cheng J.-F."/>
            <person name="Goodwin L."/>
            <person name="Pitluck S."/>
            <person name="Chertkov O."/>
            <person name="Detter J.C."/>
            <person name="Han C."/>
            <person name="Tapia R."/>
            <person name="Land M."/>
            <person name="Hauser L."/>
            <person name="Kyrpides N."/>
            <person name="Ivanova N."/>
            <person name="Mikhailova N."/>
            <person name="Pagani I."/>
            <person name="Cadillo-Quiroz H."/>
            <person name="Imachi H."/>
            <person name="Zinder S."/>
            <person name="Liu W."/>
            <person name="Woyke T."/>
        </authorList>
    </citation>
    <scope>NUCLEOTIDE SEQUENCE [LARGE SCALE GENOMIC DNA]</scope>
    <source>
        <strain evidence="3">AL-21</strain>
    </source>
</reference>
<dbReference type="Pfam" id="PF09373">
    <property type="entry name" value="PMBR"/>
    <property type="match status" value="2"/>
</dbReference>
<dbReference type="Proteomes" id="UP000007490">
    <property type="component" value="Chromosome"/>
</dbReference>
<dbReference type="AlphaFoldDB" id="F0TA56"/>
<dbReference type="eggNOG" id="arCOG00102">
    <property type="taxonomic scope" value="Archaea"/>
</dbReference>
<dbReference type="InterPro" id="IPR019197">
    <property type="entry name" value="Biotin-prot_ligase_N"/>
</dbReference>
<reference evidence="2 3" key="2">
    <citation type="journal article" date="2014" name="Int. J. Syst. Evol. Microbiol.">
        <title>Methanobacterium paludis sp. nov. and a novel strain of Methanobacterium lacus isolated from northern peatlands.</title>
        <authorList>
            <person name="Cadillo-Quiroz H."/>
            <person name="Brauer S.L."/>
            <person name="Goodson N."/>
            <person name="Yavitt J.B."/>
            <person name="Zinder S.H."/>
        </authorList>
    </citation>
    <scope>NUCLEOTIDE SEQUENCE [LARGE SCALE GENOMIC DNA]</scope>
    <source>
        <strain evidence="2 3">AL-21</strain>
    </source>
</reference>
<dbReference type="Gene3D" id="3.40.50.880">
    <property type="match status" value="1"/>
</dbReference>
<evidence type="ECO:0000313" key="3">
    <source>
        <dbReference type="Proteomes" id="UP000007490"/>
    </source>
</evidence>
<protein>
    <submittedName>
        <fullName evidence="2">Biotin-protein ligase</fullName>
    </submittedName>
</protein>
<proteinExistence type="predicted"/>
<dbReference type="HOGENOM" id="CLU_629484_0_0_2"/>
<organism evidence="2 3">
    <name type="scientific">Methanobacterium lacus (strain AL-21)</name>
    <dbReference type="NCBI Taxonomy" id="877455"/>
    <lineage>
        <taxon>Archaea</taxon>
        <taxon>Methanobacteriati</taxon>
        <taxon>Methanobacteriota</taxon>
        <taxon>Methanomada group</taxon>
        <taxon>Methanobacteria</taxon>
        <taxon>Methanobacteriales</taxon>
        <taxon>Methanobacteriaceae</taxon>
        <taxon>Methanobacterium</taxon>
    </lineage>
</organism>
<evidence type="ECO:0000259" key="1">
    <source>
        <dbReference type="Pfam" id="PF09825"/>
    </source>
</evidence>
<accession>F0TA56</accession>
<dbReference type="Pfam" id="PF09825">
    <property type="entry name" value="BPL_N"/>
    <property type="match status" value="1"/>
</dbReference>
<keyword evidence="3" id="KW-1185">Reference proteome</keyword>
<dbReference type="InterPro" id="IPR029062">
    <property type="entry name" value="Class_I_gatase-like"/>
</dbReference>
<dbReference type="KEGG" id="mel:Metbo_1784"/>